<dbReference type="InterPro" id="IPR008928">
    <property type="entry name" value="6-hairpin_glycosidase_sf"/>
</dbReference>
<evidence type="ECO:0000259" key="3">
    <source>
        <dbReference type="Pfam" id="PF17168"/>
    </source>
</evidence>
<dbReference type="GO" id="GO:0005975">
    <property type="term" value="P:carbohydrate metabolic process"/>
    <property type="evidence" value="ECO:0007669"/>
    <property type="project" value="InterPro"/>
</dbReference>
<feature type="domain" description="Glutaminase A N-terminal" evidence="3">
    <location>
        <begin position="75"/>
        <end position="296"/>
    </location>
</feature>
<dbReference type="Gene3D" id="1.50.10.10">
    <property type="match status" value="1"/>
</dbReference>
<evidence type="ECO:0000313" key="5">
    <source>
        <dbReference type="Proteomes" id="UP000759131"/>
    </source>
</evidence>
<sequence>VLPAVPLVVKSPYLSTWMTGRQLAGEWTRFYTGAITGMAGMVRVDGQTYEFMGKPSADVMEIQRVVQSGLRVTPTQSVFTFTAGPIELVVNFFTPIDPTDLKRLSLPASYISMSARSMDQKTHEVQVYLDMSGEWVAADANQVVEWDVMEVKGKTNLINGNFRLKDQKEFAENRDLAQWGTMKFFTDSTATHEANPCKTMRQKFVKTGKLDNTVDKNYRKASDNWPGIGFARTLTAGVTHTAANTVYYGVAHVRRPAIEYTDSHLNQLWESYFNGDDKQMIDFFYEDREDALRRAAHVRRPAIEYTDSHLNQLWESYFNGDDQQMIDFFYEDREDALRRATALDKHIVTDAQAVGGESYVKVVSAALRQAYGGVEMVGTVDKPWMMFKEIASDGNCQTVDVIFPHFPVQLYFNPTLLKYLLDPLLDNQERGFFPLKYCIHDLGTHYPQCIGHRDGVQEDMEVEESANMLIMMSAYVRATNDTEFAKNHYKIAKQWTQYLVDHGLITGDALTTDDFLGKFKNSTNLSAKAIIGIGAMAQLAEVTGNEADRQQYRQTAEKYVTEWIRLGEDPSNKHIKLSYNTANTWFMIYNLYADILLDTKLVPESIYKQQDEWYLQVMDVYGLPFGTDKEGTLFGWMMFTAAASGNTKLRQTMFDRTAKWLRETPSGAPFPDYINTSNGNVLLNFINRPVIGGLFAPLTLKH</sequence>
<dbReference type="InterPro" id="IPR032515">
    <property type="entry name" value="DUF4964"/>
</dbReference>
<accession>A0A7R9L7X3</accession>
<dbReference type="Pfam" id="PF16334">
    <property type="entry name" value="DUF4964"/>
    <property type="match status" value="1"/>
</dbReference>
<dbReference type="EMBL" id="CAJPIZ010016874">
    <property type="protein sequence ID" value="CAG2115868.1"/>
    <property type="molecule type" value="Genomic_DNA"/>
</dbReference>
<dbReference type="Proteomes" id="UP000759131">
    <property type="component" value="Unassembled WGS sequence"/>
</dbReference>
<dbReference type="InterPro" id="IPR032514">
    <property type="entry name" value="GtaA_central"/>
</dbReference>
<feature type="domain" description="Glutaminase A central" evidence="2">
    <location>
        <begin position="356"/>
        <end position="697"/>
    </location>
</feature>
<protein>
    <recommendedName>
        <fullName evidence="6">Glutaminase</fullName>
    </recommendedName>
</protein>
<organism evidence="4">
    <name type="scientific">Medioppia subpectinata</name>
    <dbReference type="NCBI Taxonomy" id="1979941"/>
    <lineage>
        <taxon>Eukaryota</taxon>
        <taxon>Metazoa</taxon>
        <taxon>Ecdysozoa</taxon>
        <taxon>Arthropoda</taxon>
        <taxon>Chelicerata</taxon>
        <taxon>Arachnida</taxon>
        <taxon>Acari</taxon>
        <taxon>Acariformes</taxon>
        <taxon>Sarcoptiformes</taxon>
        <taxon>Oribatida</taxon>
        <taxon>Brachypylina</taxon>
        <taxon>Oppioidea</taxon>
        <taxon>Oppiidae</taxon>
        <taxon>Medioppia</taxon>
    </lineage>
</organism>
<name>A0A7R9L7X3_9ACAR</name>
<evidence type="ECO:0008006" key="6">
    <source>
        <dbReference type="Google" id="ProtNLM"/>
    </source>
</evidence>
<dbReference type="AlphaFoldDB" id="A0A7R9L7X3"/>
<gene>
    <name evidence="4" type="ORF">OSB1V03_LOCUS15829</name>
</gene>
<dbReference type="InterPro" id="IPR033433">
    <property type="entry name" value="GtaA_N"/>
</dbReference>
<dbReference type="OrthoDB" id="6498920at2759"/>
<evidence type="ECO:0000259" key="2">
    <source>
        <dbReference type="Pfam" id="PF16335"/>
    </source>
</evidence>
<keyword evidence="5" id="KW-1185">Reference proteome</keyword>
<dbReference type="PANTHER" id="PTHR31987">
    <property type="entry name" value="GLUTAMINASE A-RELATED"/>
    <property type="match status" value="1"/>
</dbReference>
<dbReference type="InterPro" id="IPR052743">
    <property type="entry name" value="Glutaminase_GtaA"/>
</dbReference>
<feature type="domain" description="DUF4964" evidence="1">
    <location>
        <begin position="3"/>
        <end position="59"/>
    </location>
</feature>
<evidence type="ECO:0000259" key="1">
    <source>
        <dbReference type="Pfam" id="PF16334"/>
    </source>
</evidence>
<feature type="non-terminal residue" evidence="4">
    <location>
        <position position="1"/>
    </location>
</feature>
<proteinExistence type="predicted"/>
<dbReference type="Pfam" id="PF16335">
    <property type="entry name" value="GtaA_6_Hairpin"/>
    <property type="match status" value="1"/>
</dbReference>
<dbReference type="InterPro" id="IPR012341">
    <property type="entry name" value="6hp_glycosidase-like_sf"/>
</dbReference>
<reference evidence="4" key="1">
    <citation type="submission" date="2020-11" db="EMBL/GenBank/DDBJ databases">
        <authorList>
            <person name="Tran Van P."/>
        </authorList>
    </citation>
    <scope>NUCLEOTIDE SEQUENCE</scope>
</reference>
<dbReference type="PANTHER" id="PTHR31987:SF1">
    <property type="entry name" value="GLUTAMINASE A"/>
    <property type="match status" value="1"/>
</dbReference>
<dbReference type="Pfam" id="PF17168">
    <property type="entry name" value="DUF5127"/>
    <property type="match status" value="1"/>
</dbReference>
<dbReference type="EMBL" id="OC871449">
    <property type="protein sequence ID" value="CAD7635438.1"/>
    <property type="molecule type" value="Genomic_DNA"/>
</dbReference>
<evidence type="ECO:0000313" key="4">
    <source>
        <dbReference type="EMBL" id="CAD7635438.1"/>
    </source>
</evidence>
<dbReference type="SUPFAM" id="SSF48208">
    <property type="entry name" value="Six-hairpin glycosidases"/>
    <property type="match status" value="1"/>
</dbReference>